<feature type="region of interest" description="Disordered" evidence="1">
    <location>
        <begin position="211"/>
        <end position="244"/>
    </location>
</feature>
<dbReference type="AlphaFoldDB" id="A0ABD1YGD3"/>
<dbReference type="EMBL" id="JBHFFA010000004">
    <property type="protein sequence ID" value="KAL2628584.1"/>
    <property type="molecule type" value="Genomic_DNA"/>
</dbReference>
<protein>
    <submittedName>
        <fullName evidence="2">Uncharacterized protein</fullName>
    </submittedName>
</protein>
<reference evidence="2 3" key="1">
    <citation type="submission" date="2024-09" db="EMBL/GenBank/DDBJ databases">
        <title>Chromosome-scale assembly of Riccia fluitans.</title>
        <authorList>
            <person name="Paukszto L."/>
            <person name="Sawicki J."/>
            <person name="Karawczyk K."/>
            <person name="Piernik-Szablinska J."/>
            <person name="Szczecinska M."/>
            <person name="Mazdziarz M."/>
        </authorList>
    </citation>
    <scope>NUCLEOTIDE SEQUENCE [LARGE SCALE GENOMIC DNA]</scope>
    <source>
        <strain evidence="2">Rf_01</strain>
        <tissue evidence="2">Aerial parts of the thallus</tissue>
    </source>
</reference>
<accession>A0ABD1YGD3</accession>
<name>A0ABD1YGD3_9MARC</name>
<organism evidence="2 3">
    <name type="scientific">Riccia fluitans</name>
    <dbReference type="NCBI Taxonomy" id="41844"/>
    <lineage>
        <taxon>Eukaryota</taxon>
        <taxon>Viridiplantae</taxon>
        <taxon>Streptophyta</taxon>
        <taxon>Embryophyta</taxon>
        <taxon>Marchantiophyta</taxon>
        <taxon>Marchantiopsida</taxon>
        <taxon>Marchantiidae</taxon>
        <taxon>Marchantiales</taxon>
        <taxon>Ricciaceae</taxon>
        <taxon>Riccia</taxon>
    </lineage>
</organism>
<sequence>MIQALEREKCKVNARVALMERKDLYKLLEAKIEGFQIANHPKTIGGFENLNLTIMQKWVKIPTLNLEEFEKCPADYPDLTNNPNVQPFVKGLNADDFPMDKFFGLQDPTSSDDVQAGPDFEEDLRTNEPLRLQVESRNLMAEPQWLTKSTCARLEYEPTILSDVPPTDNPTLSVKLDLNVDARKVLSFLPQSQIVPVPAFVDLTQYMSSLENEGSEDQGWPRNRRRRIKQEANRRDGCRRRNSTSDVGRLAPFPIPHKGYRSGFGLWCPERGEEKSRAGHRLSRDMIDPSLLCSLRRMRLAGTIALDPPCQLFGRHFVPASKCSCERRFIRVLLCDPIERRRLTDAFLVRVWTHVARRRDTPGSLFFAHRLTRPTELLTRITILSRTYSVFTLHPYKRDTFSGWGQRGMSGNLRMRAGEAEASAEYVEGGDTLYALPRMRCHGGFRRGQERSSRIADPGHSSRVESREEIVSNWVKGLGIYTAPNASESLSARLGQGDQIRCSRDDFRKGGGEGKNVVAWLTARFAHYSVRFVIMFGVA</sequence>
<gene>
    <name evidence="2" type="ORF">R1flu_013270</name>
</gene>
<dbReference type="Proteomes" id="UP001605036">
    <property type="component" value="Unassembled WGS sequence"/>
</dbReference>
<evidence type="ECO:0000256" key="1">
    <source>
        <dbReference type="SAM" id="MobiDB-lite"/>
    </source>
</evidence>
<comment type="caution">
    <text evidence="2">The sequence shown here is derived from an EMBL/GenBank/DDBJ whole genome shotgun (WGS) entry which is preliminary data.</text>
</comment>
<evidence type="ECO:0000313" key="3">
    <source>
        <dbReference type="Proteomes" id="UP001605036"/>
    </source>
</evidence>
<keyword evidence="3" id="KW-1185">Reference proteome</keyword>
<evidence type="ECO:0000313" key="2">
    <source>
        <dbReference type="EMBL" id="KAL2628584.1"/>
    </source>
</evidence>
<proteinExistence type="predicted"/>